<dbReference type="Proteomes" id="UP000321353">
    <property type="component" value="Chromosome"/>
</dbReference>
<dbReference type="Pfam" id="PF07635">
    <property type="entry name" value="PSCyt1"/>
    <property type="match status" value="1"/>
</dbReference>
<dbReference type="Pfam" id="PF07627">
    <property type="entry name" value="PSCyt3"/>
    <property type="match status" value="1"/>
</dbReference>
<evidence type="ECO:0008006" key="10">
    <source>
        <dbReference type="Google" id="ProtNLM"/>
    </source>
</evidence>
<feature type="signal peptide" evidence="1">
    <location>
        <begin position="1"/>
        <end position="19"/>
    </location>
</feature>
<sequence length="998" mass="113683" precursor="true">MRFLLIALTLVCSASVASGADELEHAFSGTIRPFLQTHCVSCHNADTAEGDLDLDSDRDITSVIDHFRKWMVVMDRLEAGDMPPDDAETHPTPEARKGVIEWIAKVRRNESERRAGDPGIVLARRLSNAEYNYTIRDLTGHDLQPANSFPIDPANQEGFDNSGESLAMSPSLLKKYLEAARHLSQHLVLTPTGIEFAPHPVITETDRDKFCVNRIIDFYRRQRLEYADFFFALWQFQHQQSSAVDPPVSLERFAAQQGLSIRYMQTLWDVLNADESSDQTAEIGPLATLRIMWRKLPSAEEADAARQAETQCGQMQDFIVNLRQRLVPKVENLTTPEVHKGSQPLVLWKNRQFVANRRRFAGEVSELGKVIAALELPADSPEAAAMTVPDEDVQQAHFEQAMDRFCSVFPDTFVVSERARVYLDPKEEKGRTGRFLSAGFHSQMGYFRDDGPLYELVLSDAERQELDRLWLELDFVTSAPMRQYAGFIWFDRTDSRFMRDSQFDRFRAEDKDSTSEEKVSALADAYLSKAERVGGNPQALEAIAFYFEDMSRTFRQLEQLKLESEPVQLDAVVRLAGRAYRRPLTQEQQQSIRSFYQQRRQVDGLDHEDAIRECVVAILMSPNFCYRLDLPLERVEDETDQDIQPLDGYALASRLSYFLWASMPDQQLLDLAGSGRLHQHDVLKSQVARMLSDRRAQGFINEFVGSWLSFRQFQQHNGVDRNRFPQFTDALRQSMYEEPIRMFSDIVRRDGSLLDLLYADYTFVDRRLAEHYQIPTELLNGNGDDWSDDGWKRVDGAHRFGRGGLMPMAVFLTKNSPGLRTSPVQRGNWLVKHVLGEHIPAPPATVPELPSDESQLGELTLREALQRHRADPSCAACHDKIDSFGLVFEHYGPIGERRETDLGGRKVDSHVRFPDDSQGDGIEGLRDYIRRARQADFVDHFSRKLLAYALGRSLELSDEAAIAEMNESLAVEGFRIRNAIERIVTSPAFGNKRVNADL</sequence>
<feature type="domain" description="DUF1585" evidence="2">
    <location>
        <begin position="918"/>
        <end position="989"/>
    </location>
</feature>
<feature type="domain" description="Cytochrome C Planctomycete-type" evidence="6">
    <location>
        <begin position="39"/>
        <end position="86"/>
    </location>
</feature>
<evidence type="ECO:0000313" key="9">
    <source>
        <dbReference type="Proteomes" id="UP000321353"/>
    </source>
</evidence>
<feature type="domain" description="DUF1588" evidence="4">
    <location>
        <begin position="802"/>
        <end position="901"/>
    </location>
</feature>
<dbReference type="EMBL" id="CP036264">
    <property type="protein sequence ID" value="QEF97549.1"/>
    <property type="molecule type" value="Genomic_DNA"/>
</dbReference>
<feature type="domain" description="DUF1587" evidence="3">
    <location>
        <begin position="124"/>
        <end position="187"/>
    </location>
</feature>
<feature type="domain" description="DUF1592" evidence="5">
    <location>
        <begin position="646"/>
        <end position="774"/>
    </location>
</feature>
<feature type="domain" description="DUF1595" evidence="7">
    <location>
        <begin position="571"/>
        <end position="628"/>
    </location>
</feature>
<evidence type="ECO:0000259" key="3">
    <source>
        <dbReference type="Pfam" id="PF07626"/>
    </source>
</evidence>
<evidence type="ECO:0000259" key="7">
    <source>
        <dbReference type="Pfam" id="PF07637"/>
    </source>
</evidence>
<evidence type="ECO:0000313" key="8">
    <source>
        <dbReference type="EMBL" id="QEF97549.1"/>
    </source>
</evidence>
<feature type="chain" id="PRO_5023069904" description="Planctomycete cytochrome C" evidence="1">
    <location>
        <begin position="20"/>
        <end position="998"/>
    </location>
</feature>
<dbReference type="RefSeq" id="WP_147867207.1">
    <property type="nucleotide sequence ID" value="NZ_CP036264.1"/>
</dbReference>
<protein>
    <recommendedName>
        <fullName evidence="10">Planctomycete cytochrome C</fullName>
    </recommendedName>
</protein>
<gene>
    <name evidence="8" type="ORF">Mal15_15890</name>
</gene>
<proteinExistence type="predicted"/>
<dbReference type="InterPro" id="IPR013043">
    <property type="entry name" value="DUF1595"/>
</dbReference>
<accession>A0A5B9MAK2</accession>
<dbReference type="Pfam" id="PF07626">
    <property type="entry name" value="PSD3"/>
    <property type="match status" value="1"/>
</dbReference>
<keyword evidence="9" id="KW-1185">Reference proteome</keyword>
<dbReference type="InterPro" id="IPR013036">
    <property type="entry name" value="DUF1587"/>
</dbReference>
<dbReference type="InterPro" id="IPR013039">
    <property type="entry name" value="DUF1588"/>
</dbReference>
<dbReference type="KEGG" id="smam:Mal15_15890"/>
<evidence type="ECO:0000259" key="6">
    <source>
        <dbReference type="Pfam" id="PF07635"/>
    </source>
</evidence>
<name>A0A5B9MAK2_9BACT</name>
<dbReference type="InterPro" id="IPR013042">
    <property type="entry name" value="DUF1592"/>
</dbReference>
<dbReference type="AlphaFoldDB" id="A0A5B9MAK2"/>
<dbReference type="Pfam" id="PF07624">
    <property type="entry name" value="PSD2"/>
    <property type="match status" value="1"/>
</dbReference>
<evidence type="ECO:0000259" key="5">
    <source>
        <dbReference type="Pfam" id="PF07631"/>
    </source>
</evidence>
<organism evidence="8 9">
    <name type="scientific">Stieleria maiorica</name>
    <dbReference type="NCBI Taxonomy" id="2795974"/>
    <lineage>
        <taxon>Bacteria</taxon>
        <taxon>Pseudomonadati</taxon>
        <taxon>Planctomycetota</taxon>
        <taxon>Planctomycetia</taxon>
        <taxon>Pirellulales</taxon>
        <taxon>Pirellulaceae</taxon>
        <taxon>Stieleria</taxon>
    </lineage>
</organism>
<dbReference type="InterPro" id="IPR011478">
    <property type="entry name" value="DUF1585"/>
</dbReference>
<dbReference type="Pfam" id="PF07631">
    <property type="entry name" value="PSD4"/>
    <property type="match status" value="1"/>
</dbReference>
<evidence type="ECO:0000259" key="4">
    <source>
        <dbReference type="Pfam" id="PF07627"/>
    </source>
</evidence>
<evidence type="ECO:0000256" key="1">
    <source>
        <dbReference type="SAM" id="SignalP"/>
    </source>
</evidence>
<dbReference type="Pfam" id="PF07637">
    <property type="entry name" value="PSD5"/>
    <property type="match status" value="1"/>
</dbReference>
<reference evidence="8 9" key="1">
    <citation type="submission" date="2019-02" db="EMBL/GenBank/DDBJ databases">
        <title>Planctomycetal bacteria perform biofilm scaping via a novel small molecule.</title>
        <authorList>
            <person name="Jeske O."/>
            <person name="Boedeker C."/>
            <person name="Wiegand S."/>
            <person name="Breitling P."/>
            <person name="Kallscheuer N."/>
            <person name="Jogler M."/>
            <person name="Rohde M."/>
            <person name="Petersen J."/>
            <person name="Medema M.H."/>
            <person name="Surup F."/>
            <person name="Jogler C."/>
        </authorList>
    </citation>
    <scope>NUCLEOTIDE SEQUENCE [LARGE SCALE GENOMIC DNA]</scope>
    <source>
        <strain evidence="8 9">Mal15</strain>
    </source>
</reference>
<keyword evidence="1" id="KW-0732">Signal</keyword>
<evidence type="ECO:0000259" key="2">
    <source>
        <dbReference type="Pfam" id="PF07624"/>
    </source>
</evidence>
<dbReference type="InterPro" id="IPR011429">
    <property type="entry name" value="Cyt_c_Planctomycete-type"/>
</dbReference>